<dbReference type="RefSeq" id="WP_002801434.1">
    <property type="nucleotide sequence ID" value="NZ_AIMT01000096.1"/>
</dbReference>
<evidence type="ECO:0000313" key="1">
    <source>
        <dbReference type="EMBL" id="EIA62660.1"/>
    </source>
</evidence>
<evidence type="ECO:0000313" key="2">
    <source>
        <dbReference type="Proteomes" id="UP000005511"/>
    </source>
</evidence>
<dbReference type="Proteomes" id="UP000005511">
    <property type="component" value="Unassembled WGS sequence"/>
</dbReference>
<reference evidence="1 2" key="1">
    <citation type="submission" date="2010-09" db="EMBL/GenBank/DDBJ databases">
        <authorList>
            <person name="Richards V."/>
            <person name="Lefebure T."/>
            <person name="Suzuki H."/>
            <person name="Pavinski Bitar P."/>
            <person name="Stanhope M."/>
        </authorList>
    </citation>
    <scope>NUCLEOTIDE SEQUENCE [LARGE SCALE GENOMIC DNA]</scope>
    <source>
        <strain evidence="1 2">80352</strain>
    </source>
</reference>
<keyword evidence="2" id="KW-1185">Reference proteome</keyword>
<comment type="caution">
    <text evidence="1">The sequence shown here is derived from an EMBL/GenBank/DDBJ whole genome shotgun (WGS) entry which is preliminary data.</text>
</comment>
<proteinExistence type="predicted"/>
<organism evidence="1 2">
    <name type="scientific">Campylobacter coli 80352</name>
    <dbReference type="NCBI Taxonomy" id="887288"/>
    <lineage>
        <taxon>Bacteria</taxon>
        <taxon>Pseudomonadati</taxon>
        <taxon>Campylobacterota</taxon>
        <taxon>Epsilonproteobacteria</taxon>
        <taxon>Campylobacterales</taxon>
        <taxon>Campylobacteraceae</taxon>
        <taxon>Campylobacter</taxon>
    </lineage>
</organism>
<protein>
    <submittedName>
        <fullName evidence="1">Uncharacterized protein</fullName>
    </submittedName>
</protein>
<accession>A0ABN0EMZ0</accession>
<gene>
    <name evidence="1" type="ORF">cco14_08862</name>
</gene>
<sequence length="88" mass="10460">MEKYFIGFETENDGFLITLKNTENLKLDHIKQSCYSFFSSKDFNDFKKTILKENNFYSFSNINDLINYQRLNEAECSFIAVNHPPTKR</sequence>
<feature type="non-terminal residue" evidence="1">
    <location>
        <position position="88"/>
    </location>
</feature>
<dbReference type="EMBL" id="AIMT01000096">
    <property type="protein sequence ID" value="EIA62660.1"/>
    <property type="molecule type" value="Genomic_DNA"/>
</dbReference>
<name>A0ABN0EMZ0_CAMCO</name>